<dbReference type="Proteomes" id="UP001054945">
    <property type="component" value="Unassembled WGS sequence"/>
</dbReference>
<evidence type="ECO:0000313" key="1">
    <source>
        <dbReference type="EMBL" id="GIY98469.1"/>
    </source>
</evidence>
<evidence type="ECO:0000313" key="2">
    <source>
        <dbReference type="Proteomes" id="UP001054945"/>
    </source>
</evidence>
<reference evidence="1 2" key="1">
    <citation type="submission" date="2021-06" db="EMBL/GenBank/DDBJ databases">
        <title>Caerostris extrusa draft genome.</title>
        <authorList>
            <person name="Kono N."/>
            <person name="Arakawa K."/>
        </authorList>
    </citation>
    <scope>NUCLEOTIDE SEQUENCE [LARGE SCALE GENOMIC DNA]</scope>
</reference>
<name>A0AAV4XUP9_CAEEX</name>
<gene>
    <name evidence="1" type="ORF">CEXT_223511</name>
</gene>
<proteinExistence type="predicted"/>
<comment type="caution">
    <text evidence="1">The sequence shown here is derived from an EMBL/GenBank/DDBJ whole genome shotgun (WGS) entry which is preliminary data.</text>
</comment>
<accession>A0AAV4XUP9</accession>
<protein>
    <submittedName>
        <fullName evidence="1">Uncharacterized protein</fullName>
    </submittedName>
</protein>
<organism evidence="1 2">
    <name type="scientific">Caerostris extrusa</name>
    <name type="common">Bark spider</name>
    <name type="synonym">Caerostris bankana</name>
    <dbReference type="NCBI Taxonomy" id="172846"/>
    <lineage>
        <taxon>Eukaryota</taxon>
        <taxon>Metazoa</taxon>
        <taxon>Ecdysozoa</taxon>
        <taxon>Arthropoda</taxon>
        <taxon>Chelicerata</taxon>
        <taxon>Arachnida</taxon>
        <taxon>Araneae</taxon>
        <taxon>Araneomorphae</taxon>
        <taxon>Entelegynae</taxon>
        <taxon>Araneoidea</taxon>
        <taxon>Araneidae</taxon>
        <taxon>Caerostris</taxon>
    </lineage>
</organism>
<dbReference type="EMBL" id="BPLR01000930">
    <property type="protein sequence ID" value="GIY98469.1"/>
    <property type="molecule type" value="Genomic_DNA"/>
</dbReference>
<sequence>MISKFQRPNGSCGCIIVFCSKPRHVMEFIDAQKPHLCVIHNLFLRAFVAKRQHIKEADLKHRESGIEQSFPLRELVLIYERIQVDSSKPRGRVARGWQRIASVRLATEFFWHTYPPSYQCQTCFVIFTDD</sequence>
<dbReference type="AlphaFoldDB" id="A0AAV4XUP9"/>
<keyword evidence="2" id="KW-1185">Reference proteome</keyword>